<dbReference type="InterPro" id="IPR050229">
    <property type="entry name" value="GlpE_sulfurtransferase"/>
</dbReference>
<dbReference type="Pfam" id="PF00581">
    <property type="entry name" value="Rhodanese"/>
    <property type="match status" value="1"/>
</dbReference>
<evidence type="ECO:0000313" key="4">
    <source>
        <dbReference type="Proteomes" id="UP000182841"/>
    </source>
</evidence>
<sequence>MMFRFRRSAPRLSVDEARARTSGDRPEAVLLDVREKPEWRAGHAPDAVHAPLTGLAAGAALPAAAQRRPLVVICRSGHRSQRAAKLLTEQNADAVDVEGGMNAWAAAGFPVVDERGNSGSIA</sequence>
<dbReference type="InterPro" id="IPR036873">
    <property type="entry name" value="Rhodanese-like_dom_sf"/>
</dbReference>
<dbReference type="STRING" id="943816.AN217_21425"/>
<dbReference type="AlphaFoldDB" id="A0A1H9WMV0"/>
<dbReference type="OrthoDB" id="9800872at2"/>
<dbReference type="PROSITE" id="PS50206">
    <property type="entry name" value="RHODANESE_3"/>
    <property type="match status" value="1"/>
</dbReference>
<keyword evidence="3" id="KW-0808">Transferase</keyword>
<accession>A0A1H9WMV0</accession>
<evidence type="ECO:0000256" key="1">
    <source>
        <dbReference type="SAM" id="MobiDB-lite"/>
    </source>
</evidence>
<dbReference type="EMBL" id="FOGO01000019">
    <property type="protein sequence ID" value="SES35266.1"/>
    <property type="molecule type" value="Genomic_DNA"/>
</dbReference>
<keyword evidence="4" id="KW-1185">Reference proteome</keyword>
<feature type="region of interest" description="Disordered" evidence="1">
    <location>
        <begin position="1"/>
        <end position="24"/>
    </location>
</feature>
<evidence type="ECO:0000313" key="3">
    <source>
        <dbReference type="EMBL" id="SES35266.1"/>
    </source>
</evidence>
<dbReference type="SUPFAM" id="SSF52821">
    <property type="entry name" value="Rhodanese/Cell cycle control phosphatase"/>
    <property type="match status" value="1"/>
</dbReference>
<gene>
    <name evidence="3" type="ORF">SAMN05421870_1198</name>
</gene>
<feature type="compositionally biased region" description="Basic and acidic residues" evidence="1">
    <location>
        <begin position="13"/>
        <end position="24"/>
    </location>
</feature>
<reference evidence="4" key="1">
    <citation type="submission" date="2016-10" db="EMBL/GenBank/DDBJ databases">
        <authorList>
            <person name="Varghese N."/>
            <person name="Submissions S."/>
        </authorList>
    </citation>
    <scope>NUCLEOTIDE SEQUENCE [LARGE SCALE GENOMIC DNA]</scope>
    <source>
        <strain evidence="4">CGMCC 4.6825</strain>
    </source>
</reference>
<dbReference type="PANTHER" id="PTHR43031:SF1">
    <property type="entry name" value="PYRIDINE NUCLEOTIDE-DISULPHIDE OXIDOREDUCTASE"/>
    <property type="match status" value="1"/>
</dbReference>
<dbReference type="SMART" id="SM00450">
    <property type="entry name" value="RHOD"/>
    <property type="match status" value="1"/>
</dbReference>
<dbReference type="Proteomes" id="UP000182841">
    <property type="component" value="Unassembled WGS sequence"/>
</dbReference>
<proteinExistence type="predicted"/>
<organism evidence="3 4">
    <name type="scientific">Streptomyces qinglanensis</name>
    <dbReference type="NCBI Taxonomy" id="943816"/>
    <lineage>
        <taxon>Bacteria</taxon>
        <taxon>Bacillati</taxon>
        <taxon>Actinomycetota</taxon>
        <taxon>Actinomycetes</taxon>
        <taxon>Kitasatosporales</taxon>
        <taxon>Streptomycetaceae</taxon>
        <taxon>Streptomyces</taxon>
    </lineage>
</organism>
<dbReference type="CDD" id="cd00158">
    <property type="entry name" value="RHOD"/>
    <property type="match status" value="1"/>
</dbReference>
<name>A0A1H9WMV0_9ACTN</name>
<dbReference type="PANTHER" id="PTHR43031">
    <property type="entry name" value="FAD-DEPENDENT OXIDOREDUCTASE"/>
    <property type="match status" value="1"/>
</dbReference>
<dbReference type="InterPro" id="IPR001763">
    <property type="entry name" value="Rhodanese-like_dom"/>
</dbReference>
<dbReference type="GO" id="GO:0016740">
    <property type="term" value="F:transferase activity"/>
    <property type="evidence" value="ECO:0007669"/>
    <property type="project" value="UniProtKB-KW"/>
</dbReference>
<evidence type="ECO:0000259" key="2">
    <source>
        <dbReference type="PROSITE" id="PS50206"/>
    </source>
</evidence>
<dbReference type="Gene3D" id="3.40.250.10">
    <property type="entry name" value="Rhodanese-like domain"/>
    <property type="match status" value="1"/>
</dbReference>
<protein>
    <submittedName>
        <fullName evidence="3">Rhodanese-related sulfurtransferase</fullName>
    </submittedName>
</protein>
<feature type="domain" description="Rhodanese" evidence="2">
    <location>
        <begin position="24"/>
        <end position="113"/>
    </location>
</feature>